<proteinExistence type="predicted"/>
<accession>A0A4U6BJ91</accession>
<organism evidence="1 2">
    <name type="scientific">Afipia massiliensis</name>
    <dbReference type="NCBI Taxonomy" id="211460"/>
    <lineage>
        <taxon>Bacteria</taxon>
        <taxon>Pseudomonadati</taxon>
        <taxon>Pseudomonadota</taxon>
        <taxon>Alphaproteobacteria</taxon>
        <taxon>Hyphomicrobiales</taxon>
        <taxon>Nitrobacteraceae</taxon>
        <taxon>Afipia</taxon>
    </lineage>
</organism>
<keyword evidence="2" id="KW-1185">Reference proteome</keyword>
<reference evidence="1" key="1">
    <citation type="submission" date="2019-04" db="EMBL/GenBank/DDBJ databases">
        <title>Whole genome sequencing of cave bacteria.</title>
        <authorList>
            <person name="Gan H.M."/>
            <person name="Barton H."/>
            <person name="Savka M.A."/>
        </authorList>
    </citation>
    <scope>NUCLEOTIDE SEQUENCE [LARGE SCALE GENOMIC DNA]</scope>
    <source>
        <strain evidence="1">LC387</strain>
    </source>
</reference>
<evidence type="ECO:0000313" key="2">
    <source>
        <dbReference type="Proteomes" id="UP000034832"/>
    </source>
</evidence>
<dbReference type="OrthoDB" id="8746011at2"/>
<dbReference type="EMBL" id="LBIA02000001">
    <property type="protein sequence ID" value="TKT70212.1"/>
    <property type="molecule type" value="Genomic_DNA"/>
</dbReference>
<sequence>MSELRDLVIDAHGGIERWNKVKTIDGDMSITGLLWARKGWPDALKDVHVAIDTKVQSARYRPFTNPNKRSIYQPDHTRIEALTGQVLQERGDPRSAFQGHAPETQWDDLHLAYFSGYAIWNYLMTPFVFAWPDVSCEEVEPWNENGEKRRRLKVTFPDSIATHCPEQIFHINSDGLISRLDYGAVVAGNTPTAHYVSDYKSYDGIKIWTKRRALRRNPDGTAAPAPVVVAIEIANISLS</sequence>
<comment type="caution">
    <text evidence="1">The sequence shown here is derived from an EMBL/GenBank/DDBJ whole genome shotgun (WGS) entry which is preliminary data.</text>
</comment>
<protein>
    <submittedName>
        <fullName evidence="1">Uncharacterized protein</fullName>
    </submittedName>
</protein>
<dbReference type="STRING" id="211460.YH63_17315"/>
<evidence type="ECO:0000313" key="1">
    <source>
        <dbReference type="EMBL" id="TKT70212.1"/>
    </source>
</evidence>
<name>A0A4U6BJ91_9BRAD</name>
<dbReference type="AlphaFoldDB" id="A0A4U6BJ91"/>
<dbReference type="RefSeq" id="WP_046829124.1">
    <property type="nucleotide sequence ID" value="NZ_LBIA02000001.1"/>
</dbReference>
<gene>
    <name evidence="1" type="ORF">YH63_001555</name>
</gene>
<dbReference type="Proteomes" id="UP000034832">
    <property type="component" value="Unassembled WGS sequence"/>
</dbReference>